<evidence type="ECO:0000313" key="2">
    <source>
        <dbReference type="Proteomes" id="UP001143910"/>
    </source>
</evidence>
<dbReference type="Proteomes" id="UP001143910">
    <property type="component" value="Unassembled WGS sequence"/>
</dbReference>
<protein>
    <submittedName>
        <fullName evidence="1">Uncharacterized protein</fullName>
    </submittedName>
</protein>
<gene>
    <name evidence="1" type="ORF">NQ176_g686</name>
</gene>
<sequence>MGLVLLLGVGFLLLSAFSLCRVIIKSHNSPLSELPEAGYGASYSRLFWAFPREYRGTITLDLPKLHKKLGPLLRIGPNEVSFFSIEAYDAVHRVHGGFTKDPRTYGQFVQDGHPALFSITHPEEHVKRRRIMGQLYNRNKIHVLEGVMLRNIHNFVTALSQKTTCFEAGSACRALEADIISDFSFGRPIQALEAWKDGLSIAMVQKNDEKATWMPLLMNYPTIFSTWVNVEHFFRRSTSSSKASFYQGLSLFDQWTRNAWSDNFNKEAALNLSTPNLIQTMVSSGVDKETALSEAKENLGPGTDTTSGSLAHILFALSLNPVYQQKLYEDLARAQFSTDLSVLENIPRLRAIVKEGIRWAGAASAMLPRIVPAGGIEIHGKFVPEGTVMTSSPIWYLRDENEFPEPELFDPYRWIHEDGITLRINAQRDRFYIPFSKGANICIGMHFSYYELYLSISQLLTRCHVQLDEDKAITAPAGYKAHHDWHLVQLPARKEWVAAVLDKGMFVKTIVRGAE</sequence>
<dbReference type="EMBL" id="JANJQO010000029">
    <property type="protein sequence ID" value="KAJ2983436.1"/>
    <property type="molecule type" value="Genomic_DNA"/>
</dbReference>
<organism evidence="1 2">
    <name type="scientific">Zarea fungicola</name>
    <dbReference type="NCBI Taxonomy" id="93591"/>
    <lineage>
        <taxon>Eukaryota</taxon>
        <taxon>Fungi</taxon>
        <taxon>Dikarya</taxon>
        <taxon>Ascomycota</taxon>
        <taxon>Pezizomycotina</taxon>
        <taxon>Sordariomycetes</taxon>
        <taxon>Hypocreomycetidae</taxon>
        <taxon>Hypocreales</taxon>
        <taxon>Cordycipitaceae</taxon>
        <taxon>Zarea</taxon>
    </lineage>
</organism>
<keyword evidence="2" id="KW-1185">Reference proteome</keyword>
<evidence type="ECO:0000313" key="1">
    <source>
        <dbReference type="EMBL" id="KAJ2983436.1"/>
    </source>
</evidence>
<proteinExistence type="predicted"/>
<reference evidence="1" key="1">
    <citation type="submission" date="2022-08" db="EMBL/GenBank/DDBJ databases">
        <title>Genome Sequence of Lecanicillium fungicola.</title>
        <authorList>
            <person name="Buettner E."/>
        </authorList>
    </citation>
    <scope>NUCLEOTIDE SEQUENCE</scope>
    <source>
        <strain evidence="1">Babe33</strain>
    </source>
</reference>
<name>A0ACC1NXY9_9HYPO</name>
<accession>A0ACC1NXY9</accession>
<comment type="caution">
    <text evidence="1">The sequence shown here is derived from an EMBL/GenBank/DDBJ whole genome shotgun (WGS) entry which is preliminary data.</text>
</comment>